<dbReference type="Proteomes" id="UP000199072">
    <property type="component" value="Unassembled WGS sequence"/>
</dbReference>
<dbReference type="Gene3D" id="3.40.50.1820">
    <property type="entry name" value="alpha/beta hydrolase"/>
    <property type="match status" value="1"/>
</dbReference>
<evidence type="ECO:0000313" key="2">
    <source>
        <dbReference type="Proteomes" id="UP000199072"/>
    </source>
</evidence>
<organism evidence="1 2">
    <name type="scientific">Mucilaginibacter pineti</name>
    <dbReference type="NCBI Taxonomy" id="1391627"/>
    <lineage>
        <taxon>Bacteria</taxon>
        <taxon>Pseudomonadati</taxon>
        <taxon>Bacteroidota</taxon>
        <taxon>Sphingobacteriia</taxon>
        <taxon>Sphingobacteriales</taxon>
        <taxon>Sphingobacteriaceae</taxon>
        <taxon>Mucilaginibacter</taxon>
    </lineage>
</organism>
<keyword evidence="2" id="KW-1185">Reference proteome</keyword>
<dbReference type="EMBL" id="FNAI01000016">
    <property type="protein sequence ID" value="SDF35614.1"/>
    <property type="molecule type" value="Genomic_DNA"/>
</dbReference>
<sequence length="271" mass="30542">MYLGWAETEMTIIEKNINITSKLLQREVTCTLLMPDESDLAEPLSLLLLNDAQELENLQLKQTLEQLYSTNRIQPILIVAIHAGDDRLQEYGVAGQPDFKKRGAKADVYTQFIKTELLPQITAQTGIEHFETTAYAGFSLGGLSAFDIAWNNSDVFNKVGVFSGSFWWRSKDLVKGYTDNDRIMHSVIKNTKDKPNLKFWLQTGTKDETTDRNKNGIIDAIDDTIDLIKELENKGYTRPADIQYLEVVGGTHDPATWGRAMGKFLVWAFGG</sequence>
<reference evidence="1 2" key="1">
    <citation type="submission" date="2016-10" db="EMBL/GenBank/DDBJ databases">
        <authorList>
            <person name="de Groot N.N."/>
        </authorList>
    </citation>
    <scope>NUCLEOTIDE SEQUENCE [LARGE SCALE GENOMIC DNA]</scope>
    <source>
        <strain evidence="1 2">47C3B</strain>
    </source>
</reference>
<dbReference type="InterPro" id="IPR050583">
    <property type="entry name" value="Mycobacterial_A85_antigen"/>
</dbReference>
<dbReference type="InterPro" id="IPR000801">
    <property type="entry name" value="Esterase-like"/>
</dbReference>
<name>A0A1G7KF22_9SPHI</name>
<protein>
    <submittedName>
        <fullName evidence="1">Enterochelin esterase</fullName>
    </submittedName>
</protein>
<proteinExistence type="predicted"/>
<dbReference type="RefSeq" id="WP_091154812.1">
    <property type="nucleotide sequence ID" value="NZ_FNAI01000016.1"/>
</dbReference>
<evidence type="ECO:0000313" key="1">
    <source>
        <dbReference type="EMBL" id="SDF35614.1"/>
    </source>
</evidence>
<dbReference type="SUPFAM" id="SSF53474">
    <property type="entry name" value="alpha/beta-Hydrolases"/>
    <property type="match status" value="1"/>
</dbReference>
<dbReference type="PANTHER" id="PTHR48098:SF6">
    <property type="entry name" value="FERRI-BACILLIBACTIN ESTERASE BESA"/>
    <property type="match status" value="1"/>
</dbReference>
<dbReference type="InterPro" id="IPR029058">
    <property type="entry name" value="AB_hydrolase_fold"/>
</dbReference>
<dbReference type="PANTHER" id="PTHR48098">
    <property type="entry name" value="ENTEROCHELIN ESTERASE-RELATED"/>
    <property type="match status" value="1"/>
</dbReference>
<dbReference type="Pfam" id="PF00756">
    <property type="entry name" value="Esterase"/>
    <property type="match status" value="1"/>
</dbReference>
<accession>A0A1G7KF22</accession>
<dbReference type="STRING" id="1391627.SAMN05216464_11699"/>
<dbReference type="OrthoDB" id="9784036at2"/>
<dbReference type="AlphaFoldDB" id="A0A1G7KF22"/>
<gene>
    <name evidence="1" type="ORF">SAMN05216464_11699</name>
</gene>